<reference evidence="6 7" key="1">
    <citation type="submission" date="2016-04" db="EMBL/GenBank/DDBJ databases">
        <title>Multiple horizontal gene transfer events from other fungi enriched the ability of the initially mycotrophic fungus Trichoderma (Ascomycota) to feed on dead plant biomass.</title>
        <authorList>
            <person name="Atanasova L."/>
            <person name="Chenthamara K."/>
            <person name="Zhang J."/>
            <person name="Grujic M."/>
            <person name="Henrissat B."/>
            <person name="Kuo A."/>
            <person name="Aertz A."/>
            <person name="Salamov A."/>
            <person name="Lipzen A."/>
            <person name="Labutti K."/>
            <person name="Barry K."/>
            <person name="Miao Y."/>
            <person name="Rahimi M.J."/>
            <person name="Shen Q."/>
            <person name="Grigoriev I.V."/>
            <person name="Kubicek C.P."/>
            <person name="Druzhinina I.S."/>
        </authorList>
    </citation>
    <scope>NUCLEOTIDE SEQUENCE [LARGE SCALE GENOMIC DNA]</scope>
    <source>
        <strain evidence="6 7">NJAU 4742</strain>
    </source>
</reference>
<keyword evidence="3" id="KW-0238">DNA-binding</keyword>
<sequence length="445" mass="50209">MNQGIRRMMLGLERNLDLLRGFLVLASWCHLFPFNHSSRPDVLNLVQTCITLCYTLNLEHKAKLTLEEQRALLGTYWISKCAEKAFSKPIGLKYGDAIKNACKSLSEISEYPHDRDIQPQIASRFLIGRIYEAFTSLRGMQAPDIWDAPVGLMRCLFKRELDVIEIGVNQQQNLTEPLGSLNARLDIHYVSICMGECAVQSQQPWLHCIDSDPPSITDNITFGSSADRIAIIYKTMRACKLFILGFLEIPTADLTYVTFVTYSQLCFTLTTYAKLVWALLEIVVGGATYGDRTVLVTLTADQNSQCAAIVDEADYLGFLGLLLKKVEKAAEGNMDAQDRETNFISVFTSKLRLFALSYPIRVNGILGTDFLDTPRDADYTGEITSHKITAHQFGQGADDKLEHWLRRDNATQEYPKLPDNLLWNSFFTDFDLNSLINRPDSINSI</sequence>
<dbReference type="GO" id="GO:0005634">
    <property type="term" value="C:nucleus"/>
    <property type="evidence" value="ECO:0007669"/>
    <property type="project" value="UniProtKB-SubCell"/>
</dbReference>
<comment type="caution">
    <text evidence="6">The sequence shown here is derived from an EMBL/GenBank/DDBJ whole genome shotgun (WGS) entry which is preliminary data.</text>
</comment>
<dbReference type="PANTHER" id="PTHR31845:SF10">
    <property type="entry name" value="ZN(II)2CYS6 TRANSCRIPTION FACTOR (EUROFUNG)"/>
    <property type="match status" value="1"/>
</dbReference>
<dbReference type="EMBL" id="LVVK01000014">
    <property type="protein sequence ID" value="OPB41889.1"/>
    <property type="molecule type" value="Genomic_DNA"/>
</dbReference>
<evidence type="ECO:0008006" key="8">
    <source>
        <dbReference type="Google" id="ProtNLM"/>
    </source>
</evidence>
<evidence type="ECO:0000256" key="4">
    <source>
        <dbReference type="ARBA" id="ARBA00023163"/>
    </source>
</evidence>
<keyword evidence="7" id="KW-1185">Reference proteome</keyword>
<keyword evidence="4" id="KW-0804">Transcription</keyword>
<keyword evidence="5" id="KW-0539">Nucleus</keyword>
<dbReference type="AlphaFoldDB" id="A0A1T3CLC4"/>
<dbReference type="GO" id="GO:0000976">
    <property type="term" value="F:transcription cis-regulatory region binding"/>
    <property type="evidence" value="ECO:0007669"/>
    <property type="project" value="TreeGrafter"/>
</dbReference>
<evidence type="ECO:0000256" key="3">
    <source>
        <dbReference type="ARBA" id="ARBA00023125"/>
    </source>
</evidence>
<keyword evidence="2" id="KW-0805">Transcription regulation</keyword>
<evidence type="ECO:0000256" key="2">
    <source>
        <dbReference type="ARBA" id="ARBA00023015"/>
    </source>
</evidence>
<dbReference type="Proteomes" id="UP000191004">
    <property type="component" value="Unassembled WGS sequence"/>
</dbReference>
<evidence type="ECO:0000256" key="5">
    <source>
        <dbReference type="ARBA" id="ARBA00023242"/>
    </source>
</evidence>
<evidence type="ECO:0000313" key="7">
    <source>
        <dbReference type="Proteomes" id="UP000191004"/>
    </source>
</evidence>
<comment type="subcellular location">
    <subcellularLocation>
        <location evidence="1">Nucleus</location>
    </subcellularLocation>
</comment>
<dbReference type="GO" id="GO:0000981">
    <property type="term" value="F:DNA-binding transcription factor activity, RNA polymerase II-specific"/>
    <property type="evidence" value="ECO:0007669"/>
    <property type="project" value="TreeGrafter"/>
</dbReference>
<dbReference type="InterPro" id="IPR051089">
    <property type="entry name" value="prtT"/>
</dbReference>
<name>A0A1T3CLC4_9HYPO</name>
<evidence type="ECO:0000313" key="6">
    <source>
        <dbReference type="EMBL" id="OPB41889.1"/>
    </source>
</evidence>
<evidence type="ECO:0000256" key="1">
    <source>
        <dbReference type="ARBA" id="ARBA00004123"/>
    </source>
</evidence>
<accession>A0A1T3CLC4</accession>
<organism evidence="6 7">
    <name type="scientific">Trichoderma guizhouense</name>
    <dbReference type="NCBI Taxonomy" id="1491466"/>
    <lineage>
        <taxon>Eukaryota</taxon>
        <taxon>Fungi</taxon>
        <taxon>Dikarya</taxon>
        <taxon>Ascomycota</taxon>
        <taxon>Pezizomycotina</taxon>
        <taxon>Sordariomycetes</taxon>
        <taxon>Hypocreomycetidae</taxon>
        <taxon>Hypocreales</taxon>
        <taxon>Hypocreaceae</taxon>
        <taxon>Trichoderma</taxon>
    </lineage>
</organism>
<gene>
    <name evidence="6" type="ORF">A0O28_0104490</name>
</gene>
<protein>
    <recommendedName>
        <fullName evidence="8">Zn2Cys6 transcriptional regulator</fullName>
    </recommendedName>
</protein>
<proteinExistence type="predicted"/>
<dbReference type="PANTHER" id="PTHR31845">
    <property type="entry name" value="FINGER DOMAIN PROTEIN, PUTATIVE-RELATED"/>
    <property type="match status" value="1"/>
</dbReference>